<feature type="region of interest" description="Disordered" evidence="1">
    <location>
        <begin position="284"/>
        <end position="310"/>
    </location>
</feature>
<feature type="signal peptide" evidence="2">
    <location>
        <begin position="1"/>
        <end position="18"/>
    </location>
</feature>
<dbReference type="AlphaFoldDB" id="A0A182N6Q1"/>
<proteinExistence type="predicted"/>
<dbReference type="VEuPathDB" id="VectorBase:ADIR003324"/>
<name>A0A182N6Q1_9DIPT</name>
<organism evidence="3 4">
    <name type="scientific">Anopheles dirus</name>
    <dbReference type="NCBI Taxonomy" id="7168"/>
    <lineage>
        <taxon>Eukaryota</taxon>
        <taxon>Metazoa</taxon>
        <taxon>Ecdysozoa</taxon>
        <taxon>Arthropoda</taxon>
        <taxon>Hexapoda</taxon>
        <taxon>Insecta</taxon>
        <taxon>Pterygota</taxon>
        <taxon>Neoptera</taxon>
        <taxon>Endopterygota</taxon>
        <taxon>Diptera</taxon>
        <taxon>Nematocera</taxon>
        <taxon>Culicoidea</taxon>
        <taxon>Culicidae</taxon>
        <taxon>Anophelinae</taxon>
        <taxon>Anopheles</taxon>
    </lineage>
</organism>
<reference evidence="4" key="1">
    <citation type="submission" date="2013-03" db="EMBL/GenBank/DDBJ databases">
        <title>The Genome Sequence of Anopheles dirus WRAIR2.</title>
        <authorList>
            <consortium name="The Broad Institute Genomics Platform"/>
            <person name="Neafsey D.E."/>
            <person name="Walton C."/>
            <person name="Walker B."/>
            <person name="Young S.K."/>
            <person name="Zeng Q."/>
            <person name="Gargeya S."/>
            <person name="Fitzgerald M."/>
            <person name="Haas B."/>
            <person name="Abouelleil A."/>
            <person name="Allen A.W."/>
            <person name="Alvarado L."/>
            <person name="Arachchi H.M."/>
            <person name="Berlin A.M."/>
            <person name="Chapman S.B."/>
            <person name="Gainer-Dewar J."/>
            <person name="Goldberg J."/>
            <person name="Griggs A."/>
            <person name="Gujja S."/>
            <person name="Hansen M."/>
            <person name="Howarth C."/>
            <person name="Imamovic A."/>
            <person name="Ireland A."/>
            <person name="Larimer J."/>
            <person name="McCowan C."/>
            <person name="Murphy C."/>
            <person name="Pearson M."/>
            <person name="Poon T.W."/>
            <person name="Priest M."/>
            <person name="Roberts A."/>
            <person name="Saif S."/>
            <person name="Shea T."/>
            <person name="Sisk P."/>
            <person name="Sykes S."/>
            <person name="Wortman J."/>
            <person name="Nusbaum C."/>
            <person name="Birren B."/>
        </authorList>
    </citation>
    <scope>NUCLEOTIDE SEQUENCE [LARGE SCALE GENOMIC DNA]</scope>
    <source>
        <strain evidence="4">WRAIR2</strain>
    </source>
</reference>
<keyword evidence="2" id="KW-0732">Signal</keyword>
<dbReference type="EnsemblMetazoa" id="ADIR003324-RA">
    <property type="protein sequence ID" value="ADIR003324-PA"/>
    <property type="gene ID" value="ADIR003324"/>
</dbReference>
<accession>A0A182N6Q1</accession>
<sequence>MVVPLLLAGVLRPQRTTASGCSITRCPWWWPHIWTTHSMTTTTTAATSRRLPTTNCLQRSKSTDRRPQLLLLLLPRRSSIHRLVYDGGGAPAVPTGGTPSPAAAAPLAPAPAPAISCSLAPASGAVVAAATGVALVGATCPTASGHSDSGGLLLVMLVGSPAGPGAPGVISLEATDAGSTGPGPDGRTVGGPPVDGSLAGVGGGGTTTDWGVAPAMILFGVIGPSVGFVEGGWVELEVVGGIPLEDCAGDGGGAAAAVGATGTVGGTCAGAWLTDGKEAVAGSAEAEAATTGTDEGAVPGAATAAPGAAGTIPAGPPTACFSTGSRTIGPRCFALTAAAARAAAAAECRLPSLNSFGSVEPFSFPAPVVATTAFDIVLVAVVGVVLVVVEPVSLVAAVEEPDAADDGAPVASFGASFSFASDADVEAGVAGADAVAAGVAVPAAVAAAVAGVLPSDSSSLSFSGPVPAMPLFVSPAFGSNFPPKLDFSTFFRCASIMEAGTSS</sequence>
<dbReference type="Proteomes" id="UP000075884">
    <property type="component" value="Unassembled WGS sequence"/>
</dbReference>
<protein>
    <submittedName>
        <fullName evidence="3">Uncharacterized protein</fullName>
    </submittedName>
</protein>
<evidence type="ECO:0000256" key="1">
    <source>
        <dbReference type="SAM" id="MobiDB-lite"/>
    </source>
</evidence>
<reference evidence="3" key="2">
    <citation type="submission" date="2020-05" db="UniProtKB">
        <authorList>
            <consortium name="EnsemblMetazoa"/>
        </authorList>
    </citation>
    <scope>IDENTIFICATION</scope>
    <source>
        <strain evidence="3">WRAIR2</strain>
    </source>
</reference>
<evidence type="ECO:0000313" key="4">
    <source>
        <dbReference type="Proteomes" id="UP000075884"/>
    </source>
</evidence>
<keyword evidence="4" id="KW-1185">Reference proteome</keyword>
<evidence type="ECO:0000313" key="3">
    <source>
        <dbReference type="EnsemblMetazoa" id="ADIR003324-PA"/>
    </source>
</evidence>
<feature type="chain" id="PRO_5008129388" evidence="2">
    <location>
        <begin position="19"/>
        <end position="503"/>
    </location>
</feature>
<evidence type="ECO:0000256" key="2">
    <source>
        <dbReference type="SAM" id="SignalP"/>
    </source>
</evidence>